<dbReference type="EMBL" id="QDEB01122115">
    <property type="protein sequence ID" value="RZB40119.1"/>
    <property type="molecule type" value="Genomic_DNA"/>
</dbReference>
<evidence type="ECO:0000313" key="1">
    <source>
        <dbReference type="EMBL" id="RZB40119.1"/>
    </source>
</evidence>
<name>A0A482VAQ7_ASBVE</name>
<dbReference type="OrthoDB" id="8028114at2759"/>
<comment type="caution">
    <text evidence="1">The sequence shown here is derived from an EMBL/GenBank/DDBJ whole genome shotgun (WGS) entry which is preliminary data.</text>
</comment>
<organism evidence="1 2">
    <name type="scientific">Asbolus verrucosus</name>
    <name type="common">Desert ironclad beetle</name>
    <dbReference type="NCBI Taxonomy" id="1661398"/>
    <lineage>
        <taxon>Eukaryota</taxon>
        <taxon>Metazoa</taxon>
        <taxon>Ecdysozoa</taxon>
        <taxon>Arthropoda</taxon>
        <taxon>Hexapoda</taxon>
        <taxon>Insecta</taxon>
        <taxon>Pterygota</taxon>
        <taxon>Neoptera</taxon>
        <taxon>Endopterygota</taxon>
        <taxon>Coleoptera</taxon>
        <taxon>Polyphaga</taxon>
        <taxon>Cucujiformia</taxon>
        <taxon>Tenebrionidae</taxon>
        <taxon>Pimeliinae</taxon>
        <taxon>Asbolus</taxon>
    </lineage>
</organism>
<dbReference type="Proteomes" id="UP000292052">
    <property type="component" value="Unassembled WGS sequence"/>
</dbReference>
<evidence type="ECO:0000313" key="2">
    <source>
        <dbReference type="Proteomes" id="UP000292052"/>
    </source>
</evidence>
<sequence>MGSVDRKKGCGGPKKRTDQAVQQLREADYPVHVEYCWFLCTLRTLTAAKYRDILQQVFEELHDDEIVERYYQQDGATAYTTHETLNLI</sequence>
<accession>A0A482VAQ7</accession>
<protein>
    <submittedName>
        <fullName evidence="1">Uncharacterized protein</fullName>
    </submittedName>
</protein>
<keyword evidence="2" id="KW-1185">Reference proteome</keyword>
<proteinExistence type="predicted"/>
<dbReference type="AlphaFoldDB" id="A0A482VAQ7"/>
<feature type="non-terminal residue" evidence="1">
    <location>
        <position position="88"/>
    </location>
</feature>
<gene>
    <name evidence="1" type="ORF">BDFB_010543</name>
</gene>
<reference evidence="1 2" key="1">
    <citation type="submission" date="2017-03" db="EMBL/GenBank/DDBJ databases">
        <title>Genome of the blue death feigning beetle - Asbolus verrucosus.</title>
        <authorList>
            <person name="Rider S.D."/>
        </authorList>
    </citation>
    <scope>NUCLEOTIDE SEQUENCE [LARGE SCALE GENOMIC DNA]</scope>
    <source>
        <strain evidence="1">Butters</strain>
        <tissue evidence="1">Head and leg muscle</tissue>
    </source>
</reference>